<keyword evidence="3" id="KW-0378">Hydrolase</keyword>
<protein>
    <submittedName>
        <fullName evidence="3">Cyclic di-GMP phosphodiesterase response regulator RpfG</fullName>
        <ecNumber evidence="3">3.1.4.52</ecNumber>
    </submittedName>
</protein>
<dbReference type="OrthoDB" id="9802066at2"/>
<feature type="transmembrane region" description="Helical" evidence="2">
    <location>
        <begin position="192"/>
        <end position="217"/>
    </location>
</feature>
<proteinExistence type="predicted"/>
<feature type="transmembrane region" description="Helical" evidence="2">
    <location>
        <begin position="119"/>
        <end position="136"/>
    </location>
</feature>
<feature type="transmembrane region" description="Helical" evidence="2">
    <location>
        <begin position="37"/>
        <end position="55"/>
    </location>
</feature>
<reference evidence="3 4" key="1">
    <citation type="submission" date="2017-06" db="EMBL/GenBank/DDBJ databases">
        <authorList>
            <consortium name="Pathogen Informatics"/>
        </authorList>
    </citation>
    <scope>NUCLEOTIDE SEQUENCE [LARGE SCALE GENOMIC DNA]</scope>
    <source>
        <strain evidence="3 4">NCTC13039</strain>
    </source>
</reference>
<feature type="region of interest" description="Disordered" evidence="1">
    <location>
        <begin position="1"/>
        <end position="29"/>
    </location>
</feature>
<dbReference type="GO" id="GO:0071111">
    <property type="term" value="F:cyclic-guanylate-specific phosphodiesterase activity"/>
    <property type="evidence" value="ECO:0007669"/>
    <property type="project" value="UniProtKB-EC"/>
</dbReference>
<dbReference type="CDD" id="cd00077">
    <property type="entry name" value="HDc"/>
    <property type="match status" value="1"/>
</dbReference>
<dbReference type="RefSeq" id="WP_028326450.1">
    <property type="nucleotide sequence ID" value="NZ_LT906453.1"/>
</dbReference>
<dbReference type="STRING" id="1121387.GCA_000429885_00318"/>
<dbReference type="EC" id="3.1.4.52" evidence="3"/>
<dbReference type="Gene3D" id="1.10.3210.10">
    <property type="entry name" value="Hypothetical protein af1432"/>
    <property type="match status" value="1"/>
</dbReference>
<dbReference type="InterPro" id="IPR052020">
    <property type="entry name" value="Cyclic_di-GMP/3'3'-cGAMP_PDE"/>
</dbReference>
<gene>
    <name evidence="3" type="primary">rpfG</name>
    <name evidence="3" type="ORF">SAMEA4475696_01950</name>
</gene>
<feature type="transmembrane region" description="Helical" evidence="2">
    <location>
        <begin position="229"/>
        <end position="251"/>
    </location>
</feature>
<dbReference type="SUPFAM" id="SSF109604">
    <property type="entry name" value="HD-domain/PDEase-like"/>
    <property type="match status" value="1"/>
</dbReference>
<dbReference type="KEGG" id="dco:SAMEA4475696_1950"/>
<dbReference type="PANTHER" id="PTHR45228">
    <property type="entry name" value="CYCLIC DI-GMP PHOSPHODIESTERASE TM_0186-RELATED"/>
    <property type="match status" value="1"/>
</dbReference>
<dbReference type="Proteomes" id="UP000242637">
    <property type="component" value="Chromosome 1"/>
</dbReference>
<dbReference type="AlphaFoldDB" id="A0A239VQD3"/>
<feature type="region of interest" description="Disordered" evidence="1">
    <location>
        <begin position="472"/>
        <end position="509"/>
    </location>
</feature>
<accession>A0A239VQD3</accession>
<dbReference type="InterPro" id="IPR003607">
    <property type="entry name" value="HD/PDEase_dom"/>
</dbReference>
<name>A0A239VQD3_9MICO</name>
<dbReference type="Pfam" id="PF13487">
    <property type="entry name" value="HD_5"/>
    <property type="match status" value="1"/>
</dbReference>
<dbReference type="EMBL" id="LT906453">
    <property type="protein sequence ID" value="SNV23980.1"/>
    <property type="molecule type" value="Genomic_DNA"/>
</dbReference>
<feature type="transmembrane region" description="Helical" evidence="2">
    <location>
        <begin position="148"/>
        <end position="172"/>
    </location>
</feature>
<evidence type="ECO:0000256" key="2">
    <source>
        <dbReference type="SAM" id="Phobius"/>
    </source>
</evidence>
<keyword evidence="2" id="KW-1133">Transmembrane helix</keyword>
<evidence type="ECO:0000313" key="3">
    <source>
        <dbReference type="EMBL" id="SNV23980.1"/>
    </source>
</evidence>
<sequence length="509" mass="55172">MSIRPHRLNQPGSFTDDTELWGSMHSSSQQPSSRVRAISLTAAVMNIILAAFLATQATLLHHHGTQLISSFEPFLGLLALGVLADGLRERSHDEEVELSFTAMILLGAIPLTGPVPATILGPLIMLLSPLASNLVRRMRGAGALPNRTALTFFVNASMMALVTSAAALTYALFGGTHIGTGPWTPTLLFTKIGIPLIFADLIFIVLNSILVAALIALESRQRLRHFVTGAMTVFAVLCLGYGITAFVFVVLWAPVGLGPLALVLILAPLMMSRWSYLEYVEERDIHHRLIQALAGAGELRSGTLDRPYRLARVCTATGSAMGLSGRDQDILREAATLHDVGILSIPWNTLDTRPEDLTDEQLDHIAGHTRISADIITDIDFLEDCAEAVLHHHERYDGRGYPSRLAGDEIPLASRIIAAADIAESLGTTLKATAEDRENLITGLRNHAGSTLDPIVVDALIRELRSSRGPDLLADLTNHPAASHHRHTSPQHSHQFAHRKHHGTKEATS</sequence>
<keyword evidence="4" id="KW-1185">Reference proteome</keyword>
<organism evidence="3 4">
    <name type="scientific">Dermatophilus congolensis</name>
    <dbReference type="NCBI Taxonomy" id="1863"/>
    <lineage>
        <taxon>Bacteria</taxon>
        <taxon>Bacillati</taxon>
        <taxon>Actinomycetota</taxon>
        <taxon>Actinomycetes</taxon>
        <taxon>Micrococcales</taxon>
        <taxon>Dermatophilaceae</taxon>
        <taxon>Dermatophilus</taxon>
    </lineage>
</organism>
<feature type="compositionally biased region" description="Basic residues" evidence="1">
    <location>
        <begin position="482"/>
        <end position="503"/>
    </location>
</feature>
<evidence type="ECO:0000313" key="4">
    <source>
        <dbReference type="Proteomes" id="UP000242637"/>
    </source>
</evidence>
<keyword evidence="2" id="KW-0472">Membrane</keyword>
<dbReference type="PANTHER" id="PTHR45228:SF4">
    <property type="entry name" value="LIPOPROTEIN"/>
    <property type="match status" value="1"/>
</dbReference>
<keyword evidence="2" id="KW-0812">Transmembrane</keyword>
<evidence type="ECO:0000256" key="1">
    <source>
        <dbReference type="SAM" id="MobiDB-lite"/>
    </source>
</evidence>
<dbReference type="GeneID" id="63460130"/>
<feature type="transmembrane region" description="Helical" evidence="2">
    <location>
        <begin position="257"/>
        <end position="276"/>
    </location>
</feature>